<dbReference type="Gene3D" id="2.60.120.10">
    <property type="entry name" value="Jelly Rolls"/>
    <property type="match status" value="1"/>
</dbReference>
<sequence length="207" mass="22336">MGITEMAVPDAYRITPRLLGDARGSFHESYAHDALAEATGHVFRPSQVNYSVSRRDTLRGLHGVSIPPGQAKYVTCVRGSLLDVVVDLRLGSPTFGVYDSTVLDAHEATAVYVAEGLVHGFVAMEDDTCISYLCSTQYVPGTQFEIQPFDAELALPWERAVSPGGKVLMSGKDEQAPTLAQAADRGLLARYEDCLALYARLRGEAAA</sequence>
<name>A0A940MK87_9ACTN</name>
<dbReference type="GO" id="GO:0005829">
    <property type="term" value="C:cytosol"/>
    <property type="evidence" value="ECO:0007669"/>
    <property type="project" value="TreeGrafter"/>
</dbReference>
<keyword evidence="2" id="KW-0413">Isomerase</keyword>
<organism evidence="5 6">
    <name type="scientific">Streptomyces montanisoli</name>
    <dbReference type="NCBI Taxonomy" id="2798581"/>
    <lineage>
        <taxon>Bacteria</taxon>
        <taxon>Bacillati</taxon>
        <taxon>Actinomycetota</taxon>
        <taxon>Actinomycetes</taxon>
        <taxon>Kitasatosporales</taxon>
        <taxon>Streptomycetaceae</taxon>
        <taxon>Streptomyces</taxon>
    </lineage>
</organism>
<accession>A0A940MK87</accession>
<dbReference type="Proteomes" id="UP000670475">
    <property type="component" value="Unassembled WGS sequence"/>
</dbReference>
<dbReference type="EMBL" id="JAGIQL010000175">
    <property type="protein sequence ID" value="MBP0461292.1"/>
    <property type="molecule type" value="Genomic_DNA"/>
</dbReference>
<dbReference type="RefSeq" id="WP_209344441.1">
    <property type="nucleotide sequence ID" value="NZ_JAGIQL010000175.1"/>
</dbReference>
<feature type="active site" description="Proton acceptor" evidence="3">
    <location>
        <position position="62"/>
    </location>
</feature>
<dbReference type="PANTHER" id="PTHR21047">
    <property type="entry name" value="DTDP-6-DEOXY-D-GLUCOSE-3,5 EPIMERASE"/>
    <property type="match status" value="1"/>
</dbReference>
<gene>
    <name evidence="5" type="ORF">JFN87_28090</name>
</gene>
<dbReference type="InterPro" id="IPR014710">
    <property type="entry name" value="RmlC-like_jellyroll"/>
</dbReference>
<comment type="similarity">
    <text evidence="1">Belongs to the dTDP-4-dehydrorhamnose 3,5-epimerase family.</text>
</comment>
<evidence type="ECO:0000313" key="6">
    <source>
        <dbReference type="Proteomes" id="UP000670475"/>
    </source>
</evidence>
<dbReference type="SUPFAM" id="SSF51182">
    <property type="entry name" value="RmlC-like cupins"/>
    <property type="match status" value="1"/>
</dbReference>
<feature type="active site" description="Proton donor" evidence="3">
    <location>
        <position position="132"/>
    </location>
</feature>
<evidence type="ECO:0000256" key="2">
    <source>
        <dbReference type="ARBA" id="ARBA00023235"/>
    </source>
</evidence>
<comment type="caution">
    <text evidence="5">The sequence shown here is derived from an EMBL/GenBank/DDBJ whole genome shotgun (WGS) entry which is preliminary data.</text>
</comment>
<dbReference type="CDD" id="cd00438">
    <property type="entry name" value="cupin_RmlC"/>
    <property type="match status" value="1"/>
</dbReference>
<evidence type="ECO:0000313" key="5">
    <source>
        <dbReference type="EMBL" id="MBP0461292.1"/>
    </source>
</evidence>
<evidence type="ECO:0000256" key="1">
    <source>
        <dbReference type="ARBA" id="ARBA00010154"/>
    </source>
</evidence>
<feature type="site" description="Participates in a stacking interaction with the thymidine ring of dTDP-4-oxo-6-deoxyglucose" evidence="4">
    <location>
        <position position="138"/>
    </location>
</feature>
<dbReference type="InterPro" id="IPR000888">
    <property type="entry name" value="RmlC-like"/>
</dbReference>
<proteinExistence type="inferred from homology"/>
<dbReference type="GO" id="GO:0008830">
    <property type="term" value="F:dTDP-4-dehydrorhamnose 3,5-epimerase activity"/>
    <property type="evidence" value="ECO:0007669"/>
    <property type="project" value="InterPro"/>
</dbReference>
<keyword evidence="6" id="KW-1185">Reference proteome</keyword>
<dbReference type="PANTHER" id="PTHR21047:SF2">
    <property type="entry name" value="THYMIDINE DIPHOSPHO-4-KETO-RHAMNOSE 3,5-EPIMERASE"/>
    <property type="match status" value="1"/>
</dbReference>
<dbReference type="GO" id="GO:0019305">
    <property type="term" value="P:dTDP-rhamnose biosynthetic process"/>
    <property type="evidence" value="ECO:0007669"/>
    <property type="project" value="TreeGrafter"/>
</dbReference>
<reference evidence="5" key="1">
    <citation type="submission" date="2021-03" db="EMBL/GenBank/DDBJ databases">
        <title>Whole genome sequence of Streptomyces bomunensis MMS17-BM035.</title>
        <authorList>
            <person name="Lee J.H."/>
        </authorList>
    </citation>
    <scope>NUCLEOTIDE SEQUENCE</scope>
    <source>
        <strain evidence="5">MMS17-BM035</strain>
    </source>
</reference>
<protein>
    <submittedName>
        <fullName evidence="5">dTDP-4-dehydrorhamnose 3,5-epimerase family protein</fullName>
    </submittedName>
</protein>
<evidence type="ECO:0000256" key="4">
    <source>
        <dbReference type="PIRSR" id="PIRSR600888-3"/>
    </source>
</evidence>
<dbReference type="Pfam" id="PF00908">
    <property type="entry name" value="dTDP_sugar_isom"/>
    <property type="match status" value="1"/>
</dbReference>
<dbReference type="GO" id="GO:0000271">
    <property type="term" value="P:polysaccharide biosynthetic process"/>
    <property type="evidence" value="ECO:0007669"/>
    <property type="project" value="TreeGrafter"/>
</dbReference>
<evidence type="ECO:0000256" key="3">
    <source>
        <dbReference type="PIRSR" id="PIRSR600888-1"/>
    </source>
</evidence>
<dbReference type="InterPro" id="IPR011051">
    <property type="entry name" value="RmlC_Cupin_sf"/>
</dbReference>
<dbReference type="AlphaFoldDB" id="A0A940MK87"/>